<evidence type="ECO:0000256" key="3">
    <source>
        <dbReference type="ARBA" id="ARBA00022552"/>
    </source>
</evidence>
<evidence type="ECO:0000256" key="5">
    <source>
        <dbReference type="SAM" id="MobiDB-lite"/>
    </source>
</evidence>
<feature type="compositionally biased region" description="Acidic residues" evidence="5">
    <location>
        <begin position="231"/>
        <end position="245"/>
    </location>
</feature>
<dbReference type="AlphaFoldDB" id="A0A1E1JWV0"/>
<dbReference type="InParanoid" id="A0A1E1JWV0"/>
<accession>A0A1E1JWV0</accession>
<sequence length="245" mass="27830">MATEIQQTPFVKQLAANDRPTRDAAVFSLRTYLSGRRELPANELLKLWKGLFYCMWMSDRPRTQASLADSLSSLVTVLPSSNVLPFLRAFWQTMLREWTNIDVLRMEKFLLLVRRYLGVTFRVMKESGWEEGLVKGHLEVLAEVPCNVEDQRIPNGLRFHVVDIYVDELEKVGLLKSVGDGGEEGREEILDKVLEPLRVLAKGSPTKPVRIKAKEALEDGRLPGNEKAEGVEEEKEDDGWGGFED</sequence>
<proteinExistence type="inferred from homology"/>
<dbReference type="Proteomes" id="UP000178129">
    <property type="component" value="Unassembled WGS sequence"/>
</dbReference>
<evidence type="ECO:0000313" key="7">
    <source>
        <dbReference type="Proteomes" id="UP000178129"/>
    </source>
</evidence>
<evidence type="ECO:0000256" key="4">
    <source>
        <dbReference type="ARBA" id="ARBA00023242"/>
    </source>
</evidence>
<keyword evidence="7" id="KW-1185">Reference proteome</keyword>
<feature type="compositionally biased region" description="Basic and acidic residues" evidence="5">
    <location>
        <begin position="212"/>
        <end position="230"/>
    </location>
</feature>
<dbReference type="InterPro" id="IPR010301">
    <property type="entry name" value="RRP1"/>
</dbReference>
<keyword evidence="4" id="KW-0539">Nucleus</keyword>
<dbReference type="STRING" id="914237.A0A1E1JWV0"/>
<feature type="region of interest" description="Disordered" evidence="5">
    <location>
        <begin position="212"/>
        <end position="245"/>
    </location>
</feature>
<keyword evidence="3" id="KW-0698">rRNA processing</keyword>
<dbReference type="EMBL" id="FJUW01000004">
    <property type="protein sequence ID" value="CZS90385.1"/>
    <property type="molecule type" value="Genomic_DNA"/>
</dbReference>
<dbReference type="GO" id="GO:0005634">
    <property type="term" value="C:nucleus"/>
    <property type="evidence" value="ECO:0007669"/>
    <property type="project" value="UniProtKB-SubCell"/>
</dbReference>
<evidence type="ECO:0000256" key="2">
    <source>
        <dbReference type="ARBA" id="ARBA00006374"/>
    </source>
</evidence>
<protein>
    <submittedName>
        <fullName evidence="6">Related to RRP1 protein</fullName>
    </submittedName>
</protein>
<comment type="caution">
    <text evidence="6">The sequence shown here is derived from an EMBL/GenBank/DDBJ whole genome shotgun (WGS) entry which is preliminary data.</text>
</comment>
<evidence type="ECO:0000313" key="6">
    <source>
        <dbReference type="EMBL" id="CZS90385.1"/>
    </source>
</evidence>
<name>A0A1E1JWV0_9HELO</name>
<comment type="subcellular location">
    <subcellularLocation>
        <location evidence="1">Nucleus</location>
    </subcellularLocation>
</comment>
<dbReference type="PANTHER" id="PTHR13026">
    <property type="entry name" value="NNP-1 PROTEIN NOVEL NUCLEAR PROTEIN 1 NOP52"/>
    <property type="match status" value="1"/>
</dbReference>
<gene>
    <name evidence="6" type="ORF">RCO7_06925</name>
</gene>
<dbReference type="GO" id="GO:0006364">
    <property type="term" value="P:rRNA processing"/>
    <property type="evidence" value="ECO:0007669"/>
    <property type="project" value="UniProtKB-KW"/>
</dbReference>
<comment type="similarity">
    <text evidence="2">Belongs to the RRP1 family.</text>
</comment>
<dbReference type="PANTHER" id="PTHR13026:SF0">
    <property type="entry name" value="RIBOSOMAL RNA PROCESSING 1B"/>
    <property type="match status" value="1"/>
</dbReference>
<dbReference type="GO" id="GO:0030688">
    <property type="term" value="C:preribosome, small subunit precursor"/>
    <property type="evidence" value="ECO:0007669"/>
    <property type="project" value="InterPro"/>
</dbReference>
<dbReference type="FunCoup" id="A0A1E1JWV0">
    <property type="interactions" value="374"/>
</dbReference>
<organism evidence="6 7">
    <name type="scientific">Rhynchosporium graminicola</name>
    <dbReference type="NCBI Taxonomy" id="2792576"/>
    <lineage>
        <taxon>Eukaryota</taxon>
        <taxon>Fungi</taxon>
        <taxon>Dikarya</taxon>
        <taxon>Ascomycota</taxon>
        <taxon>Pezizomycotina</taxon>
        <taxon>Leotiomycetes</taxon>
        <taxon>Helotiales</taxon>
        <taxon>Ploettnerulaceae</taxon>
        <taxon>Rhynchosporium</taxon>
    </lineage>
</organism>
<dbReference type="Pfam" id="PF05997">
    <property type="entry name" value="Nop52"/>
    <property type="match status" value="1"/>
</dbReference>
<reference evidence="7" key="1">
    <citation type="submission" date="2016-03" db="EMBL/GenBank/DDBJ databases">
        <authorList>
            <person name="Ploux O."/>
        </authorList>
    </citation>
    <scope>NUCLEOTIDE SEQUENCE [LARGE SCALE GENOMIC DNA]</scope>
    <source>
        <strain evidence="7">UK7</strain>
    </source>
</reference>
<evidence type="ECO:0000256" key="1">
    <source>
        <dbReference type="ARBA" id="ARBA00004123"/>
    </source>
</evidence>